<keyword evidence="1" id="KW-0812">Transmembrane</keyword>
<dbReference type="RefSeq" id="WP_153352862.1">
    <property type="nucleotide sequence ID" value="NZ_JAYKOO010000013.1"/>
</dbReference>
<keyword evidence="1" id="KW-0472">Membrane</keyword>
<keyword evidence="3" id="KW-1185">Reference proteome</keyword>
<accession>A0A6A8A955</accession>
<feature type="transmembrane region" description="Helical" evidence="1">
    <location>
        <begin position="70"/>
        <end position="92"/>
    </location>
</feature>
<proteinExistence type="predicted"/>
<protein>
    <submittedName>
        <fullName evidence="2">Uncharacterized protein</fullName>
    </submittedName>
</protein>
<evidence type="ECO:0000313" key="2">
    <source>
        <dbReference type="EMBL" id="MQY45331.1"/>
    </source>
</evidence>
<dbReference type="AlphaFoldDB" id="A0A6A8A955"/>
<dbReference type="EMBL" id="WIXI01000029">
    <property type="protein sequence ID" value="MQY45331.1"/>
    <property type="molecule type" value="Genomic_DNA"/>
</dbReference>
<sequence>MIFLEFAAVFATVAAVTGLLIHQAMVQFLEYQFYRSNAWNFSLDSRLDRLKIDTRIQIYDLNLTNWQRFYIFRPVMIATVSFLLIAMIWAIFS</sequence>
<dbReference type="Proteomes" id="UP000435138">
    <property type="component" value="Unassembled WGS sequence"/>
</dbReference>
<feature type="transmembrane region" description="Helical" evidence="1">
    <location>
        <begin position="6"/>
        <end position="26"/>
    </location>
</feature>
<gene>
    <name evidence="2" type="ORF">GAO09_04530</name>
</gene>
<organism evidence="2 3">
    <name type="scientific">Endobacterium cereale</name>
    <dbReference type="NCBI Taxonomy" id="2663029"/>
    <lineage>
        <taxon>Bacteria</taxon>
        <taxon>Pseudomonadati</taxon>
        <taxon>Pseudomonadota</taxon>
        <taxon>Alphaproteobacteria</taxon>
        <taxon>Hyphomicrobiales</taxon>
        <taxon>Rhizobiaceae</taxon>
        <taxon>Endobacterium</taxon>
    </lineage>
</organism>
<comment type="caution">
    <text evidence="2">The sequence shown here is derived from an EMBL/GenBank/DDBJ whole genome shotgun (WGS) entry which is preliminary data.</text>
</comment>
<keyword evidence="1" id="KW-1133">Transmembrane helix</keyword>
<reference evidence="2 3" key="1">
    <citation type="submission" date="2019-11" db="EMBL/GenBank/DDBJ databases">
        <title>Genome analysis of Rhizobacterium cereale a novel genus and species isolated from maize roots in North Spain.</title>
        <authorList>
            <person name="Menendez E."/>
            <person name="Flores-Felix J.D."/>
            <person name="Ramirez-Bahena M.-H."/>
            <person name="Igual J.M."/>
            <person name="Garcia-Fraile P."/>
            <person name="Peix A."/>
            <person name="Velazquez E."/>
        </authorList>
    </citation>
    <scope>NUCLEOTIDE SEQUENCE [LARGE SCALE GENOMIC DNA]</scope>
    <source>
        <strain evidence="2 3">RZME27</strain>
    </source>
</reference>
<name>A0A6A8A955_9HYPH</name>
<evidence type="ECO:0000256" key="1">
    <source>
        <dbReference type="SAM" id="Phobius"/>
    </source>
</evidence>
<evidence type="ECO:0000313" key="3">
    <source>
        <dbReference type="Proteomes" id="UP000435138"/>
    </source>
</evidence>